<dbReference type="Proteomes" id="UP000054477">
    <property type="component" value="Unassembled WGS sequence"/>
</dbReference>
<feature type="transmembrane region" description="Helical" evidence="2">
    <location>
        <begin position="276"/>
        <end position="299"/>
    </location>
</feature>
<protein>
    <submittedName>
        <fullName evidence="3">Uncharacterized protein</fullName>
    </submittedName>
</protein>
<evidence type="ECO:0000313" key="4">
    <source>
        <dbReference type="Proteomes" id="UP000054477"/>
    </source>
</evidence>
<keyword evidence="2" id="KW-1133">Transmembrane helix</keyword>
<keyword evidence="4" id="KW-1185">Reference proteome</keyword>
<feature type="compositionally biased region" description="Polar residues" evidence="1">
    <location>
        <begin position="101"/>
        <end position="123"/>
    </location>
</feature>
<dbReference type="HOGENOM" id="CLU_051041_0_0_1"/>
<reference evidence="4" key="2">
    <citation type="submission" date="2015-01" db="EMBL/GenBank/DDBJ databases">
        <title>Evolutionary Origins and Diversification of the Mycorrhizal Mutualists.</title>
        <authorList>
            <consortium name="DOE Joint Genome Institute"/>
            <consortium name="Mycorrhizal Genomics Consortium"/>
            <person name="Kohler A."/>
            <person name="Kuo A."/>
            <person name="Nagy L.G."/>
            <person name="Floudas D."/>
            <person name="Copeland A."/>
            <person name="Barry K.W."/>
            <person name="Cichocki N."/>
            <person name="Veneault-Fourrey C."/>
            <person name="LaButti K."/>
            <person name="Lindquist E.A."/>
            <person name="Lipzen A."/>
            <person name="Lundell T."/>
            <person name="Morin E."/>
            <person name="Murat C."/>
            <person name="Riley R."/>
            <person name="Ohm R."/>
            <person name="Sun H."/>
            <person name="Tunlid A."/>
            <person name="Henrissat B."/>
            <person name="Grigoriev I.V."/>
            <person name="Hibbett D.S."/>
            <person name="Martin F."/>
        </authorList>
    </citation>
    <scope>NUCLEOTIDE SEQUENCE [LARGE SCALE GENOMIC DNA]</scope>
    <source>
        <strain evidence="4">LaAM-08-1</strain>
    </source>
</reference>
<accession>A0A0C9WT80</accession>
<feature type="region of interest" description="Disordered" evidence="1">
    <location>
        <begin position="23"/>
        <end position="159"/>
    </location>
</feature>
<organism evidence="3 4">
    <name type="scientific">Laccaria amethystina LaAM-08-1</name>
    <dbReference type="NCBI Taxonomy" id="1095629"/>
    <lineage>
        <taxon>Eukaryota</taxon>
        <taxon>Fungi</taxon>
        <taxon>Dikarya</taxon>
        <taxon>Basidiomycota</taxon>
        <taxon>Agaricomycotina</taxon>
        <taxon>Agaricomycetes</taxon>
        <taxon>Agaricomycetidae</taxon>
        <taxon>Agaricales</taxon>
        <taxon>Agaricineae</taxon>
        <taxon>Hydnangiaceae</taxon>
        <taxon>Laccaria</taxon>
    </lineage>
</organism>
<evidence type="ECO:0000313" key="3">
    <source>
        <dbReference type="EMBL" id="KIJ91423.1"/>
    </source>
</evidence>
<keyword evidence="2" id="KW-0472">Membrane</keyword>
<feature type="compositionally biased region" description="Low complexity" evidence="1">
    <location>
        <begin position="124"/>
        <end position="139"/>
    </location>
</feature>
<dbReference type="STRING" id="1095629.A0A0C9WT80"/>
<dbReference type="OrthoDB" id="3057032at2759"/>
<feature type="compositionally biased region" description="Polar residues" evidence="1">
    <location>
        <begin position="25"/>
        <end position="38"/>
    </location>
</feature>
<proteinExistence type="predicted"/>
<name>A0A0C9WT80_9AGAR</name>
<evidence type="ECO:0000256" key="1">
    <source>
        <dbReference type="SAM" id="MobiDB-lite"/>
    </source>
</evidence>
<dbReference type="EMBL" id="KN839009">
    <property type="protein sequence ID" value="KIJ91423.1"/>
    <property type="molecule type" value="Genomic_DNA"/>
</dbReference>
<dbReference type="AlphaFoldDB" id="A0A0C9WT80"/>
<reference evidence="3 4" key="1">
    <citation type="submission" date="2014-04" db="EMBL/GenBank/DDBJ databases">
        <authorList>
            <consortium name="DOE Joint Genome Institute"/>
            <person name="Kuo A."/>
            <person name="Kohler A."/>
            <person name="Nagy L.G."/>
            <person name="Floudas D."/>
            <person name="Copeland A."/>
            <person name="Barry K.W."/>
            <person name="Cichocki N."/>
            <person name="Veneault-Fourrey C."/>
            <person name="LaButti K."/>
            <person name="Lindquist E.A."/>
            <person name="Lipzen A."/>
            <person name="Lundell T."/>
            <person name="Morin E."/>
            <person name="Murat C."/>
            <person name="Sun H."/>
            <person name="Tunlid A."/>
            <person name="Henrissat B."/>
            <person name="Grigoriev I.V."/>
            <person name="Hibbett D.S."/>
            <person name="Martin F."/>
            <person name="Nordberg H.P."/>
            <person name="Cantor M.N."/>
            <person name="Hua S.X."/>
        </authorList>
    </citation>
    <scope>NUCLEOTIDE SEQUENCE [LARGE SCALE GENOMIC DNA]</scope>
    <source>
        <strain evidence="3 4">LaAM-08-1</strain>
    </source>
</reference>
<gene>
    <name evidence="3" type="ORF">K443DRAFT_14402</name>
</gene>
<evidence type="ECO:0000256" key="2">
    <source>
        <dbReference type="SAM" id="Phobius"/>
    </source>
</evidence>
<keyword evidence="2" id="KW-0812">Transmembrane</keyword>
<sequence>MSNQRNSWVKNYDEVDFDVAFLAYPSSSQEQEQETMLDSTPSTSTSSPEPQHPLIAGVSPSAAPPADVLPRHSSHGRPVFTLTDPPATQSAPSSFHGRPTYNLSDSVSPPLSSFDAPNTTAVTARSPRSSSFKSFASSPLNPTSPAFQSPFARPGSRGSAHIARIPSEDCRALSIGGSPLSMSTVGSRGSMILYRLPVAEDGALMPPSLPRTSVYSTSGDSIFSLSSDSKYPAGSMMTERGLVAYAYDPSTDDDIEDDMHDPRQWKEGNTVSWRGVINVTALVALIAALLCLFIVYPVYRGLTDTGITEMITRNTRINATGQADLDTRDVWEYGYSTGQKSSYRAYPTVLLLLAAADHHPAQSGARMPSWEKLPKDLKPVLFHLLSLPKISTLELDCTPHFDGDSYPGYPTTQFNRLGKSKWDGDILRWTAMKIFGVA</sequence>
<feature type="compositionally biased region" description="Low complexity" evidence="1">
    <location>
        <begin position="39"/>
        <end position="49"/>
    </location>
</feature>